<sequence>MDQNGEDFVAFLKRRYPQGNQKLESELKKLKCKLEGSFSCPVCNRSFSRKYNMTRHVKSLHSQNGGSVPVSFHQSSDVEALGGLANKHYINPNLDDKYDILVFMANIKGEIRRHVKDQCMKHRHVKYYMNLQTEMRRQKDDGEEEIAKPHFRSKMAIVLDHNKFEEHDLNEGMQKIFASFDEYIRRGSSWTLKKILKCEVYTVKYAPVGASRYFQLPNVLSNTRSIININNSDEKCFLWSILASLYPSDHNSHRVTHYVQYEDSLDMIGIDYPVHPTSVPRFENQNNISVNVFGYEESSCFPLYISKRTSSEYHVDLLYICKEDTSHWCLIKNFNRFMNHVVKKGGYVFCKYCLQGFTSQSVLVKHMEYCSKLDAQHITYPTKGKDDILTFTEWTKKLRVPFVIYADFETFCEPMSNCSPDDRKSFSTKVQKFEPCGFGYQVVSVDPRYTKAPVIYRGVDVAKIFLQELLQEQAEINDILQEIEPLTMTDSNEQDFQRSTQCHICTKTFTASSVKVRDHCHVSGRYRGAACQSCNLNFKHPQFIPVVFHNLKGFDGHILCQALGFFKDYEINCIAQITEKYVSFSLGHLRFIDSYQFLGSSLGTLVEILASDGGLEHFHQLRDEFPNPNQSNLLLQKGVYCYEYVDSPEKFNRTTLPPIDSFYSHLTGETISDQDYEHARNVWSTMNMQNLGEYHDLYLKTDVLLLADVFEHFRDSILEYFHLDPCYFYTAPGLSWSAALRMTKCSLTLLTDPDMYLFFEQLRGGVSMISNKFAHANNPHVQDYDNSLPHTWIQYLDCNSLYAHTMTFPLPTGGFRWLSRDEVETLDITTIAFDGEKGYVLEVDLEYPDHLHDDHSDLPVAPEHIEVSDDQLSPYSKRLRPGVMKDEVPNKFIVSFVGLRANMYSFICNDKDETKIAKGVQKSTIENHLCFEQYKACLFEESEQMCESYNIRSENHSLYMTNVNKIGLSALDDKRFVLPDKCNTLAIGHYLTRT</sequence>
<dbReference type="Proteomes" id="UP001186944">
    <property type="component" value="Unassembled WGS sequence"/>
</dbReference>
<evidence type="ECO:0000256" key="3">
    <source>
        <dbReference type="ARBA" id="ARBA00022679"/>
    </source>
</evidence>
<dbReference type="PROSITE" id="PS50157">
    <property type="entry name" value="ZINC_FINGER_C2H2_2"/>
    <property type="match status" value="1"/>
</dbReference>
<reference evidence="11" key="1">
    <citation type="submission" date="2019-08" db="EMBL/GenBank/DDBJ databases">
        <title>The improved chromosome-level genome for the pearl oyster Pinctada fucata martensii using PacBio sequencing and Hi-C.</title>
        <authorList>
            <person name="Zheng Z."/>
        </authorList>
    </citation>
    <scope>NUCLEOTIDE SEQUENCE</scope>
    <source>
        <strain evidence="11">ZZ-2019</strain>
        <tissue evidence="11">Adductor muscle</tissue>
    </source>
</reference>
<keyword evidence="12" id="KW-1185">Reference proteome</keyword>
<dbReference type="Pfam" id="PF00096">
    <property type="entry name" value="zf-C2H2"/>
    <property type="match status" value="1"/>
</dbReference>
<comment type="catalytic activity">
    <reaction evidence="8">
        <text>DNA(n) + a 2'-deoxyribonucleoside 5'-triphosphate = DNA(n+1) + diphosphate</text>
        <dbReference type="Rhea" id="RHEA:22508"/>
        <dbReference type="Rhea" id="RHEA-COMP:17339"/>
        <dbReference type="Rhea" id="RHEA-COMP:17340"/>
        <dbReference type="ChEBI" id="CHEBI:33019"/>
        <dbReference type="ChEBI" id="CHEBI:61560"/>
        <dbReference type="ChEBI" id="CHEBI:173112"/>
        <dbReference type="EC" id="2.7.7.7"/>
    </reaction>
</comment>
<name>A0AA88YPR3_PINIB</name>
<dbReference type="Gene3D" id="3.40.1800.10">
    <property type="entry name" value="His-Me finger endonucleases"/>
    <property type="match status" value="1"/>
</dbReference>
<evidence type="ECO:0000256" key="5">
    <source>
        <dbReference type="ARBA" id="ARBA00022705"/>
    </source>
</evidence>
<evidence type="ECO:0000256" key="9">
    <source>
        <dbReference type="PROSITE-ProRule" id="PRU00042"/>
    </source>
</evidence>
<feature type="domain" description="C2H2-type" evidence="10">
    <location>
        <begin position="38"/>
        <end position="66"/>
    </location>
</feature>
<dbReference type="PANTHER" id="PTHR31511">
    <property type="entry name" value="PROTEIN CBG23764"/>
    <property type="match status" value="1"/>
</dbReference>
<comment type="similarity">
    <text evidence="1">Belongs to the DNA polymerase type-B family.</text>
</comment>
<evidence type="ECO:0000256" key="7">
    <source>
        <dbReference type="ARBA" id="ARBA00023125"/>
    </source>
</evidence>
<dbReference type="Gene3D" id="3.30.160.60">
    <property type="entry name" value="Classic Zinc Finger"/>
    <property type="match status" value="1"/>
</dbReference>
<dbReference type="GO" id="GO:0003677">
    <property type="term" value="F:DNA binding"/>
    <property type="evidence" value="ECO:0007669"/>
    <property type="project" value="UniProtKB-KW"/>
</dbReference>
<accession>A0AA88YPR3</accession>
<dbReference type="InterPro" id="IPR004211">
    <property type="entry name" value="Endonuclease_7"/>
</dbReference>
<keyword evidence="7" id="KW-0238">DNA-binding</keyword>
<dbReference type="GO" id="GO:0003887">
    <property type="term" value="F:DNA-directed DNA polymerase activity"/>
    <property type="evidence" value="ECO:0007669"/>
    <property type="project" value="UniProtKB-KW"/>
</dbReference>
<dbReference type="GO" id="GO:0006260">
    <property type="term" value="P:DNA replication"/>
    <property type="evidence" value="ECO:0007669"/>
    <property type="project" value="UniProtKB-KW"/>
</dbReference>
<keyword evidence="5" id="KW-0235">DNA replication</keyword>
<gene>
    <name evidence="11" type="ORF">FSP39_014438</name>
</gene>
<dbReference type="PROSITE" id="PS00028">
    <property type="entry name" value="ZINC_FINGER_C2H2_1"/>
    <property type="match status" value="1"/>
</dbReference>
<keyword evidence="3" id="KW-0808">Transferase</keyword>
<keyword evidence="6" id="KW-0239">DNA-directed DNA polymerase</keyword>
<keyword evidence="9" id="KW-0862">Zinc</keyword>
<dbReference type="InterPro" id="IPR036236">
    <property type="entry name" value="Znf_C2H2_sf"/>
</dbReference>
<protein>
    <recommendedName>
        <fullName evidence="2">DNA-directed DNA polymerase</fullName>
        <ecNumber evidence="2">2.7.7.7</ecNumber>
    </recommendedName>
</protein>
<dbReference type="EMBL" id="VSWD01000004">
    <property type="protein sequence ID" value="KAK3104974.1"/>
    <property type="molecule type" value="Genomic_DNA"/>
</dbReference>
<dbReference type="SMART" id="SM00355">
    <property type="entry name" value="ZnF_C2H2"/>
    <property type="match status" value="2"/>
</dbReference>
<evidence type="ECO:0000256" key="4">
    <source>
        <dbReference type="ARBA" id="ARBA00022695"/>
    </source>
</evidence>
<keyword evidence="9" id="KW-0479">Metal-binding</keyword>
<dbReference type="PANTHER" id="PTHR31511:SF12">
    <property type="entry name" value="RHO TERMINATION FACTOR N-TERMINAL DOMAIN-CONTAINING PROTEIN"/>
    <property type="match status" value="1"/>
</dbReference>
<evidence type="ECO:0000313" key="12">
    <source>
        <dbReference type="Proteomes" id="UP001186944"/>
    </source>
</evidence>
<evidence type="ECO:0000259" key="10">
    <source>
        <dbReference type="PROSITE" id="PS50157"/>
    </source>
</evidence>
<evidence type="ECO:0000256" key="1">
    <source>
        <dbReference type="ARBA" id="ARBA00005755"/>
    </source>
</evidence>
<organism evidence="11 12">
    <name type="scientific">Pinctada imbricata</name>
    <name type="common">Atlantic pearl-oyster</name>
    <name type="synonym">Pinctada martensii</name>
    <dbReference type="NCBI Taxonomy" id="66713"/>
    <lineage>
        <taxon>Eukaryota</taxon>
        <taxon>Metazoa</taxon>
        <taxon>Spiralia</taxon>
        <taxon>Lophotrochozoa</taxon>
        <taxon>Mollusca</taxon>
        <taxon>Bivalvia</taxon>
        <taxon>Autobranchia</taxon>
        <taxon>Pteriomorphia</taxon>
        <taxon>Pterioida</taxon>
        <taxon>Pterioidea</taxon>
        <taxon>Pteriidae</taxon>
        <taxon>Pinctada</taxon>
    </lineage>
</organism>
<keyword evidence="4" id="KW-0548">Nucleotidyltransferase</keyword>
<dbReference type="InterPro" id="IPR013087">
    <property type="entry name" value="Znf_C2H2_type"/>
</dbReference>
<proteinExistence type="inferred from homology"/>
<dbReference type="Pfam" id="PF03175">
    <property type="entry name" value="DNA_pol_B_2"/>
    <property type="match status" value="1"/>
</dbReference>
<evidence type="ECO:0000256" key="2">
    <source>
        <dbReference type="ARBA" id="ARBA00012417"/>
    </source>
</evidence>
<evidence type="ECO:0000256" key="8">
    <source>
        <dbReference type="ARBA" id="ARBA00049244"/>
    </source>
</evidence>
<dbReference type="InterPro" id="IPR012337">
    <property type="entry name" value="RNaseH-like_sf"/>
</dbReference>
<dbReference type="EC" id="2.7.7.7" evidence="2"/>
<comment type="caution">
    <text evidence="11">The sequence shown here is derived from an EMBL/GenBank/DDBJ whole genome shotgun (WGS) entry which is preliminary data.</text>
</comment>
<evidence type="ECO:0000256" key="6">
    <source>
        <dbReference type="ARBA" id="ARBA00022932"/>
    </source>
</evidence>
<dbReference type="AlphaFoldDB" id="A0AA88YPR3"/>
<dbReference type="InterPro" id="IPR044925">
    <property type="entry name" value="His-Me_finger_sf"/>
</dbReference>
<dbReference type="InterPro" id="IPR043502">
    <property type="entry name" value="DNA/RNA_pol_sf"/>
</dbReference>
<dbReference type="InterPro" id="IPR004868">
    <property type="entry name" value="DNA-dir_DNA_pol_B_mt/vir"/>
</dbReference>
<evidence type="ECO:0000313" key="11">
    <source>
        <dbReference type="EMBL" id="KAK3104974.1"/>
    </source>
</evidence>
<dbReference type="SUPFAM" id="SSF56672">
    <property type="entry name" value="DNA/RNA polymerases"/>
    <property type="match status" value="1"/>
</dbReference>
<dbReference type="SUPFAM" id="SSF57667">
    <property type="entry name" value="beta-beta-alpha zinc fingers"/>
    <property type="match status" value="1"/>
</dbReference>
<dbReference type="SUPFAM" id="SSF54060">
    <property type="entry name" value="His-Me finger endonucleases"/>
    <property type="match status" value="1"/>
</dbReference>
<dbReference type="Pfam" id="PF02945">
    <property type="entry name" value="Endonuclease_7"/>
    <property type="match status" value="1"/>
</dbReference>
<dbReference type="InterPro" id="IPR038563">
    <property type="entry name" value="Endonuclease_7_sf"/>
</dbReference>
<dbReference type="SUPFAM" id="SSF53098">
    <property type="entry name" value="Ribonuclease H-like"/>
    <property type="match status" value="1"/>
</dbReference>
<dbReference type="GO" id="GO:0000166">
    <property type="term" value="F:nucleotide binding"/>
    <property type="evidence" value="ECO:0007669"/>
    <property type="project" value="InterPro"/>
</dbReference>
<keyword evidence="9" id="KW-0863">Zinc-finger</keyword>
<dbReference type="GO" id="GO:0008270">
    <property type="term" value="F:zinc ion binding"/>
    <property type="evidence" value="ECO:0007669"/>
    <property type="project" value="UniProtKB-KW"/>
</dbReference>